<evidence type="ECO:0000313" key="2">
    <source>
        <dbReference type="EMBL" id="PQO46384.1"/>
    </source>
</evidence>
<organism evidence="2 3">
    <name type="scientific">Blastopirellula marina</name>
    <dbReference type="NCBI Taxonomy" id="124"/>
    <lineage>
        <taxon>Bacteria</taxon>
        <taxon>Pseudomonadati</taxon>
        <taxon>Planctomycetota</taxon>
        <taxon>Planctomycetia</taxon>
        <taxon>Pirellulales</taxon>
        <taxon>Pirellulaceae</taxon>
        <taxon>Blastopirellula</taxon>
    </lineage>
</organism>
<keyword evidence="1" id="KW-1133">Transmembrane helix</keyword>
<dbReference type="OrthoDB" id="264437at2"/>
<dbReference type="RefSeq" id="WP_105335355.1">
    <property type="nucleotide sequence ID" value="NZ_PUHZ01000010.1"/>
</dbReference>
<feature type="transmembrane region" description="Helical" evidence="1">
    <location>
        <begin position="317"/>
        <end position="337"/>
    </location>
</feature>
<dbReference type="AlphaFoldDB" id="A0A2S8GQT3"/>
<comment type="caution">
    <text evidence="2">The sequence shown here is derived from an EMBL/GenBank/DDBJ whole genome shotgun (WGS) entry which is preliminary data.</text>
</comment>
<accession>A0A2S8GQT3</accession>
<feature type="transmembrane region" description="Helical" evidence="1">
    <location>
        <begin position="33"/>
        <end position="54"/>
    </location>
</feature>
<gene>
    <name evidence="2" type="ORF">C5Y93_10405</name>
</gene>
<keyword evidence="1" id="KW-0472">Membrane</keyword>
<keyword evidence="1" id="KW-0812">Transmembrane</keyword>
<sequence length="369" mass="40970">MLKGCGFALVLLAALVGGYMVWLDQLIKRPESLIFGAIAGVVVFFCICAFWNAWQAWSDWSLISRSEFGPRLSDGYVTAVAGRIRPEGEPLTAPLTGEPCVICEYEIGRPEAPRKADEPDGRLSDYAGFMMTPAKIDTSFGEVRLLGYPQLEQVTEQSVVSKETIINARNLLETTEYEDYSGMKMVHLVHMLNGLWSDDDGMVEKHICLRNASPEEVLPDGIEINYMTITEVKADDSLRDYVDETDELDEPMTEEELEAMHHPLLTEKRVDAGEMVVVFGVYNARRRGLMPPAGNSHPSRLVIGTPEEVAAKSRSKMINYAVGGILVLLVVHLGIYYGNQLPELRKPAPAPVKAAWGEQVVGVLDRWLL</sequence>
<protein>
    <submittedName>
        <fullName evidence="2">Uncharacterized protein</fullName>
    </submittedName>
</protein>
<evidence type="ECO:0000313" key="3">
    <source>
        <dbReference type="Proteomes" id="UP000237819"/>
    </source>
</evidence>
<dbReference type="EMBL" id="PUHZ01000010">
    <property type="protein sequence ID" value="PQO46384.1"/>
    <property type="molecule type" value="Genomic_DNA"/>
</dbReference>
<name>A0A2S8GQT3_9BACT</name>
<evidence type="ECO:0000256" key="1">
    <source>
        <dbReference type="SAM" id="Phobius"/>
    </source>
</evidence>
<dbReference type="Proteomes" id="UP000237819">
    <property type="component" value="Unassembled WGS sequence"/>
</dbReference>
<proteinExistence type="predicted"/>
<reference evidence="2 3" key="1">
    <citation type="submission" date="2018-02" db="EMBL/GenBank/DDBJ databases">
        <title>Comparative genomes isolates from brazilian mangrove.</title>
        <authorList>
            <person name="Araujo J.E."/>
            <person name="Taketani R.G."/>
            <person name="Silva M.C.P."/>
            <person name="Loureco M.V."/>
            <person name="Andreote F.D."/>
        </authorList>
    </citation>
    <scope>NUCLEOTIDE SEQUENCE [LARGE SCALE GENOMIC DNA]</scope>
    <source>
        <strain evidence="2 3">Nap-Phe MGV</strain>
    </source>
</reference>